<keyword evidence="6" id="KW-0808">Transferase</keyword>
<dbReference type="CDD" id="cd00616">
    <property type="entry name" value="AHBA_syn"/>
    <property type="match status" value="1"/>
</dbReference>
<dbReference type="GO" id="GO:0000271">
    <property type="term" value="P:polysaccharide biosynthetic process"/>
    <property type="evidence" value="ECO:0007669"/>
    <property type="project" value="TreeGrafter"/>
</dbReference>
<dbReference type="Gene3D" id="3.90.1150.10">
    <property type="entry name" value="Aspartate Aminotransferase, domain 1"/>
    <property type="match status" value="1"/>
</dbReference>
<accession>A0A0M4TDY5</accession>
<dbReference type="KEGG" id="pur:AOC03_03075"/>
<evidence type="ECO:0000256" key="5">
    <source>
        <dbReference type="RuleBase" id="RU004508"/>
    </source>
</evidence>
<dbReference type="InterPro" id="IPR015424">
    <property type="entry name" value="PyrdxlP-dep_Trfase"/>
</dbReference>
<comment type="similarity">
    <text evidence="2 5">Belongs to the DegT/DnrJ/EryC1 family.</text>
</comment>
<dbReference type="InterPro" id="IPR015421">
    <property type="entry name" value="PyrdxlP-dep_Trfase_major"/>
</dbReference>
<keyword evidence="7" id="KW-1185">Reference proteome</keyword>
<evidence type="ECO:0000313" key="6">
    <source>
        <dbReference type="EMBL" id="ALF59154.1"/>
    </source>
</evidence>
<keyword evidence="1 4" id="KW-0663">Pyridoxal phosphate</keyword>
<reference evidence="6 7" key="1">
    <citation type="submission" date="2015-09" db="EMBL/GenBank/DDBJ databases">
        <title>Complete genome of Psychrobacter urativorans R10.10B.</title>
        <authorList>
            <person name="See-Too W.S."/>
            <person name="Chan K.G."/>
        </authorList>
    </citation>
    <scope>NUCLEOTIDE SEQUENCE [LARGE SCALE GENOMIC DNA]</scope>
    <source>
        <strain evidence="6 7">R10.10B</strain>
    </source>
</reference>
<gene>
    <name evidence="6" type="ORF">AOC03_03075</name>
</gene>
<dbReference type="RefSeq" id="WP_062533549.1">
    <property type="nucleotide sequence ID" value="NZ_CP012678.1"/>
</dbReference>
<evidence type="ECO:0000256" key="2">
    <source>
        <dbReference type="ARBA" id="ARBA00037999"/>
    </source>
</evidence>
<dbReference type="PANTHER" id="PTHR30244">
    <property type="entry name" value="TRANSAMINASE"/>
    <property type="match status" value="1"/>
</dbReference>
<dbReference type="STRING" id="45610.AOC03_03075"/>
<dbReference type="GO" id="GO:0008483">
    <property type="term" value="F:transaminase activity"/>
    <property type="evidence" value="ECO:0007669"/>
    <property type="project" value="UniProtKB-KW"/>
</dbReference>
<keyword evidence="6" id="KW-0032">Aminotransferase</keyword>
<dbReference type="PIRSF" id="PIRSF000390">
    <property type="entry name" value="PLP_StrS"/>
    <property type="match status" value="1"/>
</dbReference>
<evidence type="ECO:0000256" key="3">
    <source>
        <dbReference type="PIRSR" id="PIRSR000390-1"/>
    </source>
</evidence>
<dbReference type="Gene3D" id="3.40.640.10">
    <property type="entry name" value="Type I PLP-dependent aspartate aminotransferase-like (Major domain)"/>
    <property type="match status" value="1"/>
</dbReference>
<dbReference type="GO" id="GO:0030170">
    <property type="term" value="F:pyridoxal phosphate binding"/>
    <property type="evidence" value="ECO:0007669"/>
    <property type="project" value="TreeGrafter"/>
</dbReference>
<proteinExistence type="inferred from homology"/>
<dbReference type="AlphaFoldDB" id="A0A0M4TDY5"/>
<name>A0A0M4TDY5_9GAMM</name>
<dbReference type="Pfam" id="PF01041">
    <property type="entry name" value="DegT_DnrJ_EryC1"/>
    <property type="match status" value="1"/>
</dbReference>
<feature type="active site" description="Proton acceptor" evidence="3">
    <location>
        <position position="185"/>
    </location>
</feature>
<dbReference type="InterPro" id="IPR015422">
    <property type="entry name" value="PyrdxlP-dep_Trfase_small"/>
</dbReference>
<evidence type="ECO:0000256" key="1">
    <source>
        <dbReference type="ARBA" id="ARBA00022898"/>
    </source>
</evidence>
<dbReference type="SUPFAM" id="SSF53383">
    <property type="entry name" value="PLP-dependent transferases"/>
    <property type="match status" value="1"/>
</dbReference>
<sequence>MLNTKFSPWPSFTQEEADAVSQVLLSNKVNYWTGQECRQFEKEFAEWADSKYAIALGNGTLALDVALQALDIGVGDEVIVTPRTFIASISCVVNAGATPIFADIDEATGNITVDTIKAVLTDKTKAIICVHLAGWPCDMDAMMTLADEHDLYVIEDCAQAHGAKYKGRSVGSIGHVGAWSFCQDKIMTTGGEGGMVTTNDEQLWRKMWAFKDHGKSYAAVYEKQHPPGYRWLHESFGTNWRMLEMQGVIGRIQLKRMSDWNAQRTANAYAILDACTQWANKGYLSVPQLEKSAQFSDCQHAYYKLYVYVKPENLPADWSRDRIIDEINQLDVPCFSGSASEVYLEKAFDNTGLRPEPRLPIAKQLGETSLMFLVHPTLTETEIKETIKAIDIVFTKIDSCIKG</sequence>
<dbReference type="Proteomes" id="UP000059847">
    <property type="component" value="Chromosome"/>
</dbReference>
<dbReference type="InterPro" id="IPR000653">
    <property type="entry name" value="DegT/StrS_aminotransferase"/>
</dbReference>
<dbReference type="OrthoDB" id="9804264at2"/>
<dbReference type="PANTHER" id="PTHR30244:SF34">
    <property type="entry name" value="DTDP-4-AMINO-4,6-DIDEOXYGALACTOSE TRANSAMINASE"/>
    <property type="match status" value="1"/>
</dbReference>
<protein>
    <submittedName>
        <fullName evidence="6">Aminotransferase</fullName>
    </submittedName>
</protein>
<evidence type="ECO:0000256" key="4">
    <source>
        <dbReference type="PIRSR" id="PIRSR000390-2"/>
    </source>
</evidence>
<evidence type="ECO:0000313" key="7">
    <source>
        <dbReference type="Proteomes" id="UP000059847"/>
    </source>
</evidence>
<dbReference type="EMBL" id="CP012678">
    <property type="protein sequence ID" value="ALF59154.1"/>
    <property type="molecule type" value="Genomic_DNA"/>
</dbReference>
<feature type="modified residue" description="N6-(pyridoxal phosphate)lysine" evidence="4">
    <location>
        <position position="185"/>
    </location>
</feature>
<organism evidence="6 7">
    <name type="scientific">Psychrobacter urativorans</name>
    <dbReference type="NCBI Taxonomy" id="45610"/>
    <lineage>
        <taxon>Bacteria</taxon>
        <taxon>Pseudomonadati</taxon>
        <taxon>Pseudomonadota</taxon>
        <taxon>Gammaproteobacteria</taxon>
        <taxon>Moraxellales</taxon>
        <taxon>Moraxellaceae</taxon>
        <taxon>Psychrobacter</taxon>
    </lineage>
</organism>